<keyword evidence="4 6" id="KW-1133">Transmembrane helix</keyword>
<dbReference type="GO" id="GO:0015658">
    <property type="term" value="F:branched-chain amino acid transmembrane transporter activity"/>
    <property type="evidence" value="ECO:0007669"/>
    <property type="project" value="InterPro"/>
</dbReference>
<dbReference type="KEGG" id="cox:E0W60_31700"/>
<evidence type="ECO:0000256" key="5">
    <source>
        <dbReference type="ARBA" id="ARBA00023136"/>
    </source>
</evidence>
<dbReference type="Proteomes" id="UP000295294">
    <property type="component" value="Plasmid unnamed1"/>
</dbReference>
<evidence type="ECO:0000256" key="3">
    <source>
        <dbReference type="ARBA" id="ARBA00022692"/>
    </source>
</evidence>
<feature type="transmembrane region" description="Helical" evidence="6">
    <location>
        <begin position="214"/>
        <end position="234"/>
    </location>
</feature>
<dbReference type="PANTHER" id="PTHR30482:SF10">
    <property type="entry name" value="HIGH-AFFINITY BRANCHED-CHAIN AMINO ACID TRANSPORT PROTEIN BRAE"/>
    <property type="match status" value="1"/>
</dbReference>
<keyword evidence="7" id="KW-0614">Plasmid</keyword>
<geneLocation type="plasmid" evidence="7">
    <name>unnamed1</name>
</geneLocation>
<feature type="transmembrane region" description="Helical" evidence="6">
    <location>
        <begin position="167"/>
        <end position="185"/>
    </location>
</feature>
<organism evidence="7 8">
    <name type="scientific">Cupriavidus oxalaticus</name>
    <dbReference type="NCBI Taxonomy" id="96344"/>
    <lineage>
        <taxon>Bacteria</taxon>
        <taxon>Pseudomonadati</taxon>
        <taxon>Pseudomonadota</taxon>
        <taxon>Betaproteobacteria</taxon>
        <taxon>Burkholderiales</taxon>
        <taxon>Burkholderiaceae</taxon>
        <taxon>Cupriavidus</taxon>
    </lineage>
</organism>
<feature type="transmembrane region" description="Helical" evidence="6">
    <location>
        <begin position="7"/>
        <end position="27"/>
    </location>
</feature>
<evidence type="ECO:0000313" key="7">
    <source>
        <dbReference type="EMBL" id="QBY55946.1"/>
    </source>
</evidence>
<dbReference type="OrthoDB" id="9814461at2"/>
<protein>
    <submittedName>
        <fullName evidence="7">Branched-chain amino acid ABC transporter permease</fullName>
    </submittedName>
</protein>
<evidence type="ECO:0000256" key="4">
    <source>
        <dbReference type="ARBA" id="ARBA00022989"/>
    </source>
</evidence>
<evidence type="ECO:0000256" key="1">
    <source>
        <dbReference type="ARBA" id="ARBA00004651"/>
    </source>
</evidence>
<dbReference type="CDD" id="cd06581">
    <property type="entry name" value="TM_PBP1_LivM_like"/>
    <property type="match status" value="1"/>
</dbReference>
<comment type="subcellular location">
    <subcellularLocation>
        <location evidence="1">Cell membrane</location>
        <topology evidence="1">Multi-pass membrane protein</topology>
    </subcellularLocation>
</comment>
<feature type="transmembrane region" description="Helical" evidence="6">
    <location>
        <begin position="85"/>
        <end position="105"/>
    </location>
</feature>
<sequence length="340" mass="36664">MTVSRTNINAVIGIPLMAVAGVLPLFVQDGYALHSLIMILYFAYMASAWNFVCGYVGQLSLGHSVFAGGAGYITVLLFTQLGISPWFGMLAGGLAAALLSVCIGYPTFKLKGPYFTLTTIAFAEIVRIWIENTDEFLGIPLKGAQGLVIPPSQAGWLAFQFDDKVPYYYIIFAMLVAMLLATLALERSRLGYYLKAIRGDEAAAQAVGVSTTRYPIIALAISAFMTGLGGAFYAQFFRYINPERNMGLDLSIDAAIMAIVGGQGTIIGPVLGAFVLHPIAELARAWFAGKFLGLHLVIYGLILMVAVLYFPKGIIGPLERLLRYRRAPHATAKAVVAKDA</sequence>
<dbReference type="GO" id="GO:0005886">
    <property type="term" value="C:plasma membrane"/>
    <property type="evidence" value="ECO:0007669"/>
    <property type="project" value="UniProtKB-SubCell"/>
</dbReference>
<keyword evidence="2" id="KW-1003">Cell membrane</keyword>
<gene>
    <name evidence="7" type="ORF">E0W60_31700</name>
</gene>
<feature type="transmembrane region" description="Helical" evidence="6">
    <location>
        <begin position="291"/>
        <end position="310"/>
    </location>
</feature>
<feature type="transmembrane region" description="Helical" evidence="6">
    <location>
        <begin position="59"/>
        <end position="79"/>
    </location>
</feature>
<feature type="transmembrane region" description="Helical" evidence="6">
    <location>
        <begin position="33"/>
        <end position="52"/>
    </location>
</feature>
<dbReference type="InterPro" id="IPR001851">
    <property type="entry name" value="ABC_transp_permease"/>
</dbReference>
<reference evidence="7 8" key="1">
    <citation type="submission" date="2019-03" db="EMBL/GenBank/DDBJ databases">
        <title>Efficiently degradation of phenoxyalkanoic acid herbicides by Cupriavidus oxalaticus strain X32.</title>
        <authorList>
            <person name="Sheng X."/>
        </authorList>
    </citation>
    <scope>NUCLEOTIDE SEQUENCE [LARGE SCALE GENOMIC DNA]</scope>
    <source>
        <strain evidence="7 8">X32</strain>
        <plasmid evidence="7 8">unnamed1</plasmid>
    </source>
</reference>
<proteinExistence type="predicted"/>
<keyword evidence="3 6" id="KW-0812">Transmembrane</keyword>
<dbReference type="Pfam" id="PF02653">
    <property type="entry name" value="BPD_transp_2"/>
    <property type="match status" value="1"/>
</dbReference>
<evidence type="ECO:0000313" key="8">
    <source>
        <dbReference type="Proteomes" id="UP000295294"/>
    </source>
</evidence>
<keyword evidence="5 6" id="KW-0472">Membrane</keyword>
<name>A0A4P7LIF5_9BURK</name>
<dbReference type="InterPro" id="IPR043428">
    <property type="entry name" value="LivM-like"/>
</dbReference>
<evidence type="ECO:0000256" key="2">
    <source>
        <dbReference type="ARBA" id="ARBA00022475"/>
    </source>
</evidence>
<dbReference type="EMBL" id="CP038636">
    <property type="protein sequence ID" value="QBY55946.1"/>
    <property type="molecule type" value="Genomic_DNA"/>
</dbReference>
<evidence type="ECO:0000256" key="6">
    <source>
        <dbReference type="SAM" id="Phobius"/>
    </source>
</evidence>
<dbReference type="AlphaFoldDB" id="A0A4P7LIF5"/>
<accession>A0A4P7LIF5</accession>
<feature type="transmembrane region" description="Helical" evidence="6">
    <location>
        <begin position="254"/>
        <end position="279"/>
    </location>
</feature>
<dbReference type="PANTHER" id="PTHR30482">
    <property type="entry name" value="HIGH-AFFINITY BRANCHED-CHAIN AMINO ACID TRANSPORT SYSTEM PERMEASE"/>
    <property type="match status" value="1"/>
</dbReference>